<evidence type="ECO:0000313" key="3">
    <source>
        <dbReference type="Proteomes" id="UP000316688"/>
    </source>
</evidence>
<evidence type="ECO:0000313" key="2">
    <source>
        <dbReference type="EMBL" id="TVO64669.1"/>
    </source>
</evidence>
<organism evidence="2 3">
    <name type="scientific">Spiribacter aquaticus</name>
    <dbReference type="NCBI Taxonomy" id="1935996"/>
    <lineage>
        <taxon>Bacteria</taxon>
        <taxon>Pseudomonadati</taxon>
        <taxon>Pseudomonadota</taxon>
        <taxon>Gammaproteobacteria</taxon>
        <taxon>Chromatiales</taxon>
        <taxon>Ectothiorhodospiraceae</taxon>
        <taxon>Spiribacter</taxon>
    </lineage>
</organism>
<sequence>MMFNSNNRHDHSINLREQVEGHNTGIVMPAMPPMRLSRAIGQWLRGRRRHAAADPSRLDNHLKADIGISATGRRPLGEVELTRIYSQPLGQIRLSRQGGAPAEAHALRRRAQDTRH</sequence>
<keyword evidence="3" id="KW-1185">Reference proteome</keyword>
<dbReference type="EMBL" id="VMKP01000003">
    <property type="protein sequence ID" value="TVO64669.1"/>
    <property type="molecule type" value="Genomic_DNA"/>
</dbReference>
<comment type="caution">
    <text evidence="2">The sequence shown here is derived from an EMBL/GenBank/DDBJ whole genome shotgun (WGS) entry which is preliminary data.</text>
</comment>
<feature type="region of interest" description="Disordered" evidence="1">
    <location>
        <begin position="95"/>
        <end position="116"/>
    </location>
</feature>
<dbReference type="RefSeq" id="WP_069133927.1">
    <property type="nucleotide sequence ID" value="NZ_VMKP01000003.1"/>
</dbReference>
<proteinExistence type="predicted"/>
<evidence type="ECO:0008006" key="4">
    <source>
        <dbReference type="Google" id="ProtNLM"/>
    </source>
</evidence>
<accession>A0A557RHM7</accession>
<dbReference type="Proteomes" id="UP000316688">
    <property type="component" value="Unassembled WGS sequence"/>
</dbReference>
<protein>
    <recommendedName>
        <fullName evidence="4">DUF1127 domain-containing protein</fullName>
    </recommendedName>
</protein>
<reference evidence="2 3" key="1">
    <citation type="submission" date="2019-07" db="EMBL/GenBank/DDBJ databases">
        <title>Reclasification of Spiribacter aquaticus.</title>
        <authorList>
            <person name="Leon M.J."/>
            <person name="Sanchez-Porro C."/>
            <person name="Ventosa A."/>
        </authorList>
    </citation>
    <scope>NUCLEOTIDE SEQUENCE [LARGE SCALE GENOMIC DNA]</scope>
    <source>
        <strain evidence="2 3">SP30</strain>
    </source>
</reference>
<name>A0A557RHM7_9GAMM</name>
<dbReference type="AlphaFoldDB" id="A0A557RHM7"/>
<gene>
    <name evidence="2" type="ORF">FPL11_08455</name>
</gene>
<evidence type="ECO:0000256" key="1">
    <source>
        <dbReference type="SAM" id="MobiDB-lite"/>
    </source>
</evidence>